<organism evidence="1 2">
    <name type="scientific">Colletotrichum nymphaeae SA-01</name>
    <dbReference type="NCBI Taxonomy" id="1460502"/>
    <lineage>
        <taxon>Eukaryota</taxon>
        <taxon>Fungi</taxon>
        <taxon>Dikarya</taxon>
        <taxon>Ascomycota</taxon>
        <taxon>Pezizomycotina</taxon>
        <taxon>Sordariomycetes</taxon>
        <taxon>Hypocreomycetidae</taxon>
        <taxon>Glomerellales</taxon>
        <taxon>Glomerellaceae</taxon>
        <taxon>Colletotrichum</taxon>
        <taxon>Colletotrichum acutatum species complex</taxon>
    </lineage>
</organism>
<proteinExistence type="predicted"/>
<evidence type="ECO:0000313" key="1">
    <source>
        <dbReference type="EMBL" id="KXH56385.1"/>
    </source>
</evidence>
<accession>A0A135U7P9</accession>
<evidence type="ECO:0000313" key="2">
    <source>
        <dbReference type="Proteomes" id="UP000070054"/>
    </source>
</evidence>
<dbReference type="EMBL" id="JEMN01000791">
    <property type="protein sequence ID" value="KXH56385.1"/>
    <property type="molecule type" value="Genomic_DNA"/>
</dbReference>
<sequence>MLLRFSSCRDPKWTSTDNQMQQVYQSRSDPCFHEMMLFPQPQVECKIEDKCVFNQSIPKKILVKSTKPASQIDSPEGVKTQTLFRMSLTPEHHPKGDIEAQRNATLLFASLAAPSSGPSCAVTMLF</sequence>
<gene>
    <name evidence="1" type="ORF">CNYM01_00265</name>
</gene>
<keyword evidence="2" id="KW-1185">Reference proteome</keyword>
<dbReference type="AlphaFoldDB" id="A0A135U7P9"/>
<reference evidence="1 2" key="1">
    <citation type="submission" date="2014-02" db="EMBL/GenBank/DDBJ databases">
        <title>The genome sequence of Colletotrichum nymphaeae SA-01.</title>
        <authorList>
            <person name="Baroncelli R."/>
            <person name="Thon M.R."/>
        </authorList>
    </citation>
    <scope>NUCLEOTIDE SEQUENCE [LARGE SCALE GENOMIC DNA]</scope>
    <source>
        <strain evidence="1 2">SA-01</strain>
    </source>
</reference>
<protein>
    <submittedName>
        <fullName evidence="1">Uncharacterized protein</fullName>
    </submittedName>
</protein>
<dbReference type="Proteomes" id="UP000070054">
    <property type="component" value="Unassembled WGS sequence"/>
</dbReference>
<name>A0A135U7P9_9PEZI</name>
<comment type="caution">
    <text evidence="1">The sequence shown here is derived from an EMBL/GenBank/DDBJ whole genome shotgun (WGS) entry which is preliminary data.</text>
</comment>